<dbReference type="InterPro" id="IPR001810">
    <property type="entry name" value="F-box_dom"/>
</dbReference>
<dbReference type="Gramene" id="rna26587">
    <property type="protein sequence ID" value="RHN63833.1"/>
    <property type="gene ID" value="gene26587"/>
</dbReference>
<reference evidence="3" key="1">
    <citation type="journal article" date="2018" name="Nat. Plants">
        <title>Whole-genome landscape of Medicago truncatula symbiotic genes.</title>
        <authorList>
            <person name="Pecrix Y."/>
            <person name="Staton S.E."/>
            <person name="Sallet E."/>
            <person name="Lelandais-Briere C."/>
            <person name="Moreau S."/>
            <person name="Carrere S."/>
            <person name="Blein T."/>
            <person name="Jardinaud M.F."/>
            <person name="Latrasse D."/>
            <person name="Zouine M."/>
            <person name="Zahm M."/>
            <person name="Kreplak J."/>
            <person name="Mayjonade B."/>
            <person name="Satge C."/>
            <person name="Perez M."/>
            <person name="Cauet S."/>
            <person name="Marande W."/>
            <person name="Chantry-Darmon C."/>
            <person name="Lopez-Roques C."/>
            <person name="Bouchez O."/>
            <person name="Berard A."/>
            <person name="Debelle F."/>
            <person name="Munos S."/>
            <person name="Bendahmane A."/>
            <person name="Berges H."/>
            <person name="Niebel A."/>
            <person name="Buitink J."/>
            <person name="Frugier F."/>
            <person name="Benhamed M."/>
            <person name="Crespi M."/>
            <person name="Gouzy J."/>
            <person name="Gamas P."/>
        </authorList>
    </citation>
    <scope>NUCLEOTIDE SEQUENCE [LARGE SCALE GENOMIC DNA]</scope>
    <source>
        <strain evidence="3">cv. Jemalong A17</strain>
    </source>
</reference>
<dbReference type="PANTHER" id="PTHR31672">
    <property type="entry name" value="BNACNNG10540D PROTEIN"/>
    <property type="match status" value="1"/>
</dbReference>
<protein>
    <submittedName>
        <fullName evidence="2">Putative F-box domain-containing protein</fullName>
    </submittedName>
</protein>
<dbReference type="Pfam" id="PF07734">
    <property type="entry name" value="FBA_1"/>
    <property type="match status" value="1"/>
</dbReference>
<dbReference type="NCBIfam" id="TIGR01640">
    <property type="entry name" value="F_box_assoc_1"/>
    <property type="match status" value="1"/>
</dbReference>
<dbReference type="InterPro" id="IPR006527">
    <property type="entry name" value="F-box-assoc_dom_typ1"/>
</dbReference>
<dbReference type="CDD" id="cd22157">
    <property type="entry name" value="F-box_AtFBW1-like"/>
    <property type="match status" value="1"/>
</dbReference>
<accession>A0A396IGR6</accession>
<evidence type="ECO:0000313" key="3">
    <source>
        <dbReference type="Proteomes" id="UP000265566"/>
    </source>
</evidence>
<dbReference type="SUPFAM" id="SSF81383">
    <property type="entry name" value="F-box domain"/>
    <property type="match status" value="1"/>
</dbReference>
<dbReference type="PROSITE" id="PS50181">
    <property type="entry name" value="FBOX"/>
    <property type="match status" value="1"/>
</dbReference>
<dbReference type="InterPro" id="IPR036047">
    <property type="entry name" value="F-box-like_dom_sf"/>
</dbReference>
<comment type="caution">
    <text evidence="2">The sequence shown here is derived from an EMBL/GenBank/DDBJ whole genome shotgun (WGS) entry which is preliminary data.</text>
</comment>
<name>A0A396IGR6_MEDTR</name>
<dbReference type="PANTHER" id="PTHR31672:SF13">
    <property type="entry name" value="F-BOX PROTEIN CPR30-LIKE"/>
    <property type="match status" value="1"/>
</dbReference>
<dbReference type="Proteomes" id="UP000265566">
    <property type="component" value="Chromosome 4"/>
</dbReference>
<dbReference type="Pfam" id="PF00646">
    <property type="entry name" value="F-box"/>
    <property type="match status" value="1"/>
</dbReference>
<dbReference type="InterPro" id="IPR017451">
    <property type="entry name" value="F-box-assoc_interact_dom"/>
</dbReference>
<dbReference type="SMART" id="SM00256">
    <property type="entry name" value="FBOX"/>
    <property type="match status" value="1"/>
</dbReference>
<evidence type="ECO:0000259" key="1">
    <source>
        <dbReference type="PROSITE" id="PS50181"/>
    </source>
</evidence>
<dbReference type="OrthoDB" id="591557at2759"/>
<dbReference type="InterPro" id="IPR050796">
    <property type="entry name" value="SCF_F-box_component"/>
</dbReference>
<organism evidence="2 3">
    <name type="scientific">Medicago truncatula</name>
    <name type="common">Barrel medic</name>
    <name type="synonym">Medicago tribuloides</name>
    <dbReference type="NCBI Taxonomy" id="3880"/>
    <lineage>
        <taxon>Eukaryota</taxon>
        <taxon>Viridiplantae</taxon>
        <taxon>Streptophyta</taxon>
        <taxon>Embryophyta</taxon>
        <taxon>Tracheophyta</taxon>
        <taxon>Spermatophyta</taxon>
        <taxon>Magnoliopsida</taxon>
        <taxon>eudicotyledons</taxon>
        <taxon>Gunneridae</taxon>
        <taxon>Pentapetalae</taxon>
        <taxon>rosids</taxon>
        <taxon>fabids</taxon>
        <taxon>Fabales</taxon>
        <taxon>Fabaceae</taxon>
        <taxon>Papilionoideae</taxon>
        <taxon>50 kb inversion clade</taxon>
        <taxon>NPAAA clade</taxon>
        <taxon>Hologalegina</taxon>
        <taxon>IRL clade</taxon>
        <taxon>Trifolieae</taxon>
        <taxon>Medicago</taxon>
    </lineage>
</organism>
<dbReference type="EMBL" id="PSQE01000004">
    <property type="protein sequence ID" value="RHN63833.1"/>
    <property type="molecule type" value="Genomic_DNA"/>
</dbReference>
<feature type="domain" description="F-box" evidence="1">
    <location>
        <begin position="3"/>
        <end position="53"/>
    </location>
</feature>
<dbReference type="Gene3D" id="1.20.1280.50">
    <property type="match status" value="1"/>
</dbReference>
<evidence type="ECO:0000313" key="2">
    <source>
        <dbReference type="EMBL" id="RHN63833.1"/>
    </source>
</evidence>
<proteinExistence type="predicted"/>
<sequence>MDEEARMDLPHELMIQILLRLPVKSLIRFKCVSKSWFSLISDTNFANSHFQITHTPRVLFISTSTCETRSIDFESSLNDDVSVSASLNLDFLLPESYLNLEIKGSCRGFIFLHCYPNKYLWNPSTGFHKQIPFSPFGSSLYAEYFYGFGYDPSTDDYLLVSMLIDPVTNISSQLEFFSLRGNTWKEIEIEGSHFRYSNPIEDEQPKPGLLFNEAIHWLAYRHDSRLLRDVIVVFDLMERKLFDMDLPYEFDHQLDYCGLWVFGEFLSLWAKDCYIDTIEIWVMKEYKMPSSWTKTHVLSFDSMPTDYFSPLCCTKSGDIIETDGDTGLVKSDDKGQLLEHLSFHNDSHGSHVAIYTESLISLPCDGEQA</sequence>
<gene>
    <name evidence="2" type="ORF">MtrunA17_Chr4g0062591</name>
</gene>
<dbReference type="AlphaFoldDB" id="A0A396IGR6"/>